<organism evidence="1 2">
    <name type="scientific">Candidatus Methylacidithermus pantelleriae</name>
    <dbReference type="NCBI Taxonomy" id="2744239"/>
    <lineage>
        <taxon>Bacteria</taxon>
        <taxon>Pseudomonadati</taxon>
        <taxon>Verrucomicrobiota</taxon>
        <taxon>Methylacidiphilae</taxon>
        <taxon>Methylacidiphilales</taxon>
        <taxon>Methylacidiphilaceae</taxon>
        <taxon>Candidatus Methylacidithermus</taxon>
    </lineage>
</organism>
<reference evidence="1" key="1">
    <citation type="submission" date="2021-02" db="EMBL/GenBank/DDBJ databases">
        <authorList>
            <person name="Cremers G."/>
            <person name="Picone N."/>
        </authorList>
    </citation>
    <scope>NUCLEOTIDE SEQUENCE</scope>
    <source>
        <strain evidence="1">PQ17</strain>
    </source>
</reference>
<dbReference type="Proteomes" id="UP000663859">
    <property type="component" value="Unassembled WGS sequence"/>
</dbReference>
<keyword evidence="2" id="KW-1185">Reference proteome</keyword>
<gene>
    <name evidence="1" type="ORF">MPNT_20130</name>
</gene>
<name>A0A8J2BPD9_9BACT</name>
<evidence type="ECO:0000313" key="1">
    <source>
        <dbReference type="EMBL" id="CAF0696146.1"/>
    </source>
</evidence>
<comment type="caution">
    <text evidence="1">The sequence shown here is derived from an EMBL/GenBank/DDBJ whole genome shotgun (WGS) entry which is preliminary data.</text>
</comment>
<dbReference type="AlphaFoldDB" id="A0A8J2BPD9"/>
<sequence>MWVVLAPDCDKGRSPIPGVEFVARFDGWVSGSRPLVVPGILLGWSCKGQPERSLGSTRVNPPSGNRL</sequence>
<dbReference type="EMBL" id="CAJNOB010000012">
    <property type="protein sequence ID" value="CAF0696146.1"/>
    <property type="molecule type" value="Genomic_DNA"/>
</dbReference>
<accession>A0A8J2BPD9</accession>
<proteinExistence type="predicted"/>
<protein>
    <submittedName>
        <fullName evidence="1">Uncharacterized protein</fullName>
    </submittedName>
</protein>
<evidence type="ECO:0000313" key="2">
    <source>
        <dbReference type="Proteomes" id="UP000663859"/>
    </source>
</evidence>